<dbReference type="InterPro" id="IPR006076">
    <property type="entry name" value="FAD-dep_OxRdtase"/>
</dbReference>
<organism evidence="3">
    <name type="scientific">marine sediment metagenome</name>
    <dbReference type="NCBI Taxonomy" id="412755"/>
    <lineage>
        <taxon>unclassified sequences</taxon>
        <taxon>metagenomes</taxon>
        <taxon>ecological metagenomes</taxon>
    </lineage>
</organism>
<evidence type="ECO:0000256" key="1">
    <source>
        <dbReference type="ARBA" id="ARBA00023002"/>
    </source>
</evidence>
<dbReference type="InterPro" id="IPR036188">
    <property type="entry name" value="FAD/NAD-bd_sf"/>
</dbReference>
<dbReference type="PANTHER" id="PTHR13847:SF287">
    <property type="entry name" value="FAD-DEPENDENT OXIDOREDUCTASE DOMAIN-CONTAINING PROTEIN 1"/>
    <property type="match status" value="1"/>
</dbReference>
<reference evidence="3" key="1">
    <citation type="journal article" date="2014" name="Front. Microbiol.">
        <title>High frequency of phylogenetically diverse reductive dehalogenase-homologous genes in deep subseafloor sedimentary metagenomes.</title>
        <authorList>
            <person name="Kawai M."/>
            <person name="Futagami T."/>
            <person name="Toyoda A."/>
            <person name="Takaki Y."/>
            <person name="Nishi S."/>
            <person name="Hori S."/>
            <person name="Arai W."/>
            <person name="Tsubouchi T."/>
            <person name="Morono Y."/>
            <person name="Uchiyama I."/>
            <person name="Ito T."/>
            <person name="Fujiyama A."/>
            <person name="Inagaki F."/>
            <person name="Takami H."/>
        </authorList>
    </citation>
    <scope>NUCLEOTIDE SEQUENCE</scope>
    <source>
        <strain evidence="3">Expedition CK06-06</strain>
    </source>
</reference>
<proteinExistence type="predicted"/>
<name>X1KZK5_9ZZZZ</name>
<accession>X1KZK5</accession>
<protein>
    <recommendedName>
        <fullName evidence="2">FAD dependent oxidoreductase domain-containing protein</fullName>
    </recommendedName>
</protein>
<dbReference type="EMBL" id="BARV01006385">
    <property type="protein sequence ID" value="GAI12158.1"/>
    <property type="molecule type" value="Genomic_DNA"/>
</dbReference>
<dbReference type="Gene3D" id="3.50.50.60">
    <property type="entry name" value="FAD/NAD(P)-binding domain"/>
    <property type="match status" value="2"/>
</dbReference>
<dbReference type="Pfam" id="PF01266">
    <property type="entry name" value="DAO"/>
    <property type="match status" value="1"/>
</dbReference>
<dbReference type="GO" id="GO:0005737">
    <property type="term" value="C:cytoplasm"/>
    <property type="evidence" value="ECO:0007669"/>
    <property type="project" value="TreeGrafter"/>
</dbReference>
<dbReference type="PANTHER" id="PTHR13847">
    <property type="entry name" value="SARCOSINE DEHYDROGENASE-RELATED"/>
    <property type="match status" value="1"/>
</dbReference>
<dbReference type="GO" id="GO:0016491">
    <property type="term" value="F:oxidoreductase activity"/>
    <property type="evidence" value="ECO:0007669"/>
    <property type="project" value="UniProtKB-KW"/>
</dbReference>
<dbReference type="SUPFAM" id="SSF51905">
    <property type="entry name" value="FAD/NAD(P)-binding domain"/>
    <property type="match status" value="1"/>
</dbReference>
<evidence type="ECO:0000313" key="3">
    <source>
        <dbReference type="EMBL" id="GAI12158.1"/>
    </source>
</evidence>
<sequence>MKAVAEVVIIGAGIIGTSIAYHLAKAGCHDVVVLEKDAIGMGSTAKCGGGIRKQFSTEVNIGLSIESVEFFEHFEEETGHVPDFRQYGYLMLATTESEMDAFRRNVALQQELGVDVYLLSPHEAKEVVPQLNIEDILGATYCPTDGVADPYSVVQGFASTARRLGVKIYEGVEVTGMKLAGSRVQGVLTSKDEIGTPVVVNAAGPYAGQVGKMVSLDIPICVTKRHAFFTGPSDKIRKDVPFILDLHTGFVLRREGPVIMFGMREDNALETFDT</sequence>
<dbReference type="AlphaFoldDB" id="X1KZK5"/>
<feature type="non-terminal residue" evidence="3">
    <location>
        <position position="274"/>
    </location>
</feature>
<gene>
    <name evidence="3" type="ORF">S06H3_13085</name>
</gene>
<keyword evidence="1" id="KW-0560">Oxidoreductase</keyword>
<comment type="caution">
    <text evidence="3">The sequence shown here is derived from an EMBL/GenBank/DDBJ whole genome shotgun (WGS) entry which is preliminary data.</text>
</comment>
<feature type="domain" description="FAD dependent oxidoreductase" evidence="2">
    <location>
        <begin position="7"/>
        <end position="266"/>
    </location>
</feature>
<evidence type="ECO:0000259" key="2">
    <source>
        <dbReference type="Pfam" id="PF01266"/>
    </source>
</evidence>